<sequence length="191" mass="21203">MLLGKDHEANGPRRRLVILAWEIGAGRPTDRPTASSGANGFPLGNYEKYLPATAPSSKVHHLGPRDDRLANGRRGKPEELRPPYRAGVRLRRIADMQLIYRYIDQWGKKSFVNGGSEKVKLCCIRTRNTMGSFHIVECSSRPSQQTQLADCTGLPAQPRSQEGIPCSRCLRLRSIILVRRGDGGAVLSTRD</sequence>
<gene>
    <name evidence="2" type="ORF">LX32DRAFT_180535</name>
</gene>
<evidence type="ECO:0000313" key="2">
    <source>
        <dbReference type="EMBL" id="KAK2032585.1"/>
    </source>
</evidence>
<reference evidence="2" key="1">
    <citation type="submission" date="2021-06" db="EMBL/GenBank/DDBJ databases">
        <title>Comparative genomics, transcriptomics and evolutionary studies reveal genomic signatures of adaptation to plant cell wall in hemibiotrophic fungi.</title>
        <authorList>
            <consortium name="DOE Joint Genome Institute"/>
            <person name="Baroncelli R."/>
            <person name="Diaz J.F."/>
            <person name="Benocci T."/>
            <person name="Peng M."/>
            <person name="Battaglia E."/>
            <person name="Haridas S."/>
            <person name="Andreopoulos W."/>
            <person name="Labutti K."/>
            <person name="Pangilinan J."/>
            <person name="Floch G.L."/>
            <person name="Makela M.R."/>
            <person name="Henrissat B."/>
            <person name="Grigoriev I.V."/>
            <person name="Crouch J.A."/>
            <person name="De Vries R.P."/>
            <person name="Sukno S.A."/>
            <person name="Thon M.R."/>
        </authorList>
    </citation>
    <scope>NUCLEOTIDE SEQUENCE</scope>
    <source>
        <strain evidence="2">MAFF235873</strain>
    </source>
</reference>
<dbReference type="EMBL" id="MU842829">
    <property type="protein sequence ID" value="KAK2032585.1"/>
    <property type="molecule type" value="Genomic_DNA"/>
</dbReference>
<dbReference type="AlphaFoldDB" id="A0AAD9HNU7"/>
<feature type="region of interest" description="Disordered" evidence="1">
    <location>
        <begin position="54"/>
        <end position="81"/>
    </location>
</feature>
<keyword evidence="3" id="KW-1185">Reference proteome</keyword>
<organism evidence="2 3">
    <name type="scientific">Colletotrichum zoysiae</name>
    <dbReference type="NCBI Taxonomy" id="1216348"/>
    <lineage>
        <taxon>Eukaryota</taxon>
        <taxon>Fungi</taxon>
        <taxon>Dikarya</taxon>
        <taxon>Ascomycota</taxon>
        <taxon>Pezizomycotina</taxon>
        <taxon>Sordariomycetes</taxon>
        <taxon>Hypocreomycetidae</taxon>
        <taxon>Glomerellales</taxon>
        <taxon>Glomerellaceae</taxon>
        <taxon>Colletotrichum</taxon>
        <taxon>Colletotrichum graminicola species complex</taxon>
    </lineage>
</organism>
<name>A0AAD9HNU7_9PEZI</name>
<evidence type="ECO:0000313" key="3">
    <source>
        <dbReference type="Proteomes" id="UP001232148"/>
    </source>
</evidence>
<dbReference type="Proteomes" id="UP001232148">
    <property type="component" value="Unassembled WGS sequence"/>
</dbReference>
<evidence type="ECO:0000256" key="1">
    <source>
        <dbReference type="SAM" id="MobiDB-lite"/>
    </source>
</evidence>
<comment type="caution">
    <text evidence="2">The sequence shown here is derived from an EMBL/GenBank/DDBJ whole genome shotgun (WGS) entry which is preliminary data.</text>
</comment>
<feature type="compositionally biased region" description="Basic and acidic residues" evidence="1">
    <location>
        <begin position="63"/>
        <end position="81"/>
    </location>
</feature>
<proteinExistence type="predicted"/>
<protein>
    <submittedName>
        <fullName evidence="2">Uncharacterized protein</fullName>
    </submittedName>
</protein>
<accession>A0AAD9HNU7</accession>